<dbReference type="GO" id="GO:0050821">
    <property type="term" value="P:protein stabilization"/>
    <property type="evidence" value="ECO:0007669"/>
    <property type="project" value="TreeGrafter"/>
</dbReference>
<dbReference type="GO" id="GO:0019901">
    <property type="term" value="F:protein kinase binding"/>
    <property type="evidence" value="ECO:0007669"/>
    <property type="project" value="InterPro"/>
</dbReference>
<sequence length="497" mass="57544">MPIDYSKWDKIELSDDSDIEVHPNVDKRSFIRWKQQSIHEERVKRTNDINNLEFQVKMNSRLNQRVDKMLAQLNDEDLLNRDTVRKFLNANFDKNEKGEGENVDPDMPPYNEMVEDLFEQLEINAKKANKDPKDGSVIREMIMEHRQKIDAVTKQAQERLVQLYKEKASLISSDDFHTGFDKGFVNSKSQEDVDAAKFLPNASSSSQSDVTLPSPVPQFINFEDDVMKLAPETVEFGKISPKDIKKSEAHMLRYLPILSEQQKDALMMSAFEYQIEGNSERAYEVIHQSELIAYVREIYDMKKIPHLQVNELTEVIKMFFQKVFYNRVNDQGRKSFLDSVQAKFDHVKKRVAVMEEEESQEGVETIQLKSLDESTELQVQLPQFGSTDPDEIKKLEAFNKLPLKMQNAVKTQNLDKINDVFAEMPVDEAESVLDIFNEGGIIGINALLEDESEFQELQEQYQSESQNRLEPTEQNPNEQIHEPYEETAEVNTSDVVD</sequence>
<evidence type="ECO:0000259" key="8">
    <source>
        <dbReference type="SMART" id="SM01070"/>
    </source>
</evidence>
<dbReference type="EMBL" id="LT598447">
    <property type="protein sequence ID" value="SCV05352.1"/>
    <property type="molecule type" value="Genomic_DNA"/>
</dbReference>
<feature type="compositionally biased region" description="Low complexity" evidence="6">
    <location>
        <begin position="457"/>
        <end position="466"/>
    </location>
</feature>
<dbReference type="Gene3D" id="1.20.58.610">
    <property type="entry name" value="Cdc37, Hsp90 binding domain"/>
    <property type="match status" value="1"/>
</dbReference>
<dbReference type="GO" id="GO:0051082">
    <property type="term" value="F:unfolded protein binding"/>
    <property type="evidence" value="ECO:0007669"/>
    <property type="project" value="TreeGrafter"/>
</dbReference>
<dbReference type="AlphaFoldDB" id="A0A1G4KLA2"/>
<proteinExistence type="inferred from homology"/>
<dbReference type="OrthoDB" id="440202at2759"/>
<keyword evidence="3" id="KW-0963">Cytoplasm</keyword>
<comment type="similarity">
    <text evidence="2">Belongs to the CDC37 family.</text>
</comment>
<dbReference type="InterPro" id="IPR004918">
    <property type="entry name" value="Cdc37"/>
</dbReference>
<evidence type="ECO:0000256" key="2">
    <source>
        <dbReference type="ARBA" id="ARBA00006222"/>
    </source>
</evidence>
<dbReference type="PANTHER" id="PTHR12800:SF4">
    <property type="entry name" value="HSP90 CO-CHAPERONE CDC37"/>
    <property type="match status" value="1"/>
</dbReference>
<dbReference type="GO" id="GO:0006457">
    <property type="term" value="P:protein folding"/>
    <property type="evidence" value="ECO:0007669"/>
    <property type="project" value="TreeGrafter"/>
</dbReference>
<evidence type="ECO:0000256" key="1">
    <source>
        <dbReference type="ARBA" id="ARBA00004496"/>
    </source>
</evidence>
<evidence type="ECO:0000256" key="5">
    <source>
        <dbReference type="ARBA" id="ARBA00031396"/>
    </source>
</evidence>
<comment type="subcellular location">
    <subcellularLocation>
        <location evidence="1">Cytoplasm</location>
    </subcellularLocation>
</comment>
<dbReference type="GO" id="GO:0031072">
    <property type="term" value="F:heat shock protein binding"/>
    <property type="evidence" value="ECO:0007669"/>
    <property type="project" value="TreeGrafter"/>
</dbReference>
<dbReference type="Proteomes" id="UP000189911">
    <property type="component" value="Chromosome H"/>
</dbReference>
<dbReference type="SUPFAM" id="SSF101391">
    <property type="entry name" value="Hsp90 co-chaperone CDC37"/>
    <property type="match status" value="1"/>
</dbReference>
<evidence type="ECO:0000259" key="9">
    <source>
        <dbReference type="SMART" id="SM01071"/>
    </source>
</evidence>
<evidence type="ECO:0000256" key="6">
    <source>
        <dbReference type="SAM" id="MobiDB-lite"/>
    </source>
</evidence>
<evidence type="ECO:0000256" key="3">
    <source>
        <dbReference type="ARBA" id="ARBA00022490"/>
    </source>
</evidence>
<feature type="domain" description="Cdc37 C-terminal" evidence="7">
    <location>
        <begin position="379"/>
        <end position="475"/>
    </location>
</feature>
<organism evidence="10 11">
    <name type="scientific">Lachancea nothofagi CBS 11611</name>
    <dbReference type="NCBI Taxonomy" id="1266666"/>
    <lineage>
        <taxon>Eukaryota</taxon>
        <taxon>Fungi</taxon>
        <taxon>Dikarya</taxon>
        <taxon>Ascomycota</taxon>
        <taxon>Saccharomycotina</taxon>
        <taxon>Saccharomycetes</taxon>
        <taxon>Saccharomycetales</taxon>
        <taxon>Saccharomycetaceae</taxon>
        <taxon>Lachancea</taxon>
    </lineage>
</organism>
<dbReference type="SMART" id="SM01069">
    <property type="entry name" value="CDC37_C"/>
    <property type="match status" value="1"/>
</dbReference>
<name>A0A1G4KLA2_9SACH</name>
<dbReference type="GO" id="GO:0051087">
    <property type="term" value="F:protein-folding chaperone binding"/>
    <property type="evidence" value="ECO:0007669"/>
    <property type="project" value="TreeGrafter"/>
</dbReference>
<dbReference type="SMART" id="SM01071">
    <property type="entry name" value="CDC37_N"/>
    <property type="match status" value="1"/>
</dbReference>
<gene>
    <name evidence="10" type="ORF">LANO_0H05600G</name>
</gene>
<evidence type="ECO:0000313" key="10">
    <source>
        <dbReference type="EMBL" id="SCV05352.1"/>
    </source>
</evidence>
<feature type="domain" description="Cdc37 N-terminal" evidence="9">
    <location>
        <begin position="2"/>
        <end position="183"/>
    </location>
</feature>
<feature type="domain" description="Cdc37 Hsp90 binding" evidence="8">
    <location>
        <begin position="187"/>
        <end position="362"/>
    </location>
</feature>
<feature type="compositionally biased region" description="Polar residues" evidence="6">
    <location>
        <begin position="468"/>
        <end position="478"/>
    </location>
</feature>
<protein>
    <recommendedName>
        <fullName evidence="5">Hsp90 chaperone protein kinase-targeting subunit</fullName>
    </recommendedName>
</protein>
<keyword evidence="11" id="KW-1185">Reference proteome</keyword>
<reference evidence="11" key="1">
    <citation type="submission" date="2016-03" db="EMBL/GenBank/DDBJ databases">
        <authorList>
            <person name="Devillers Hugo."/>
        </authorList>
    </citation>
    <scope>NUCLEOTIDE SEQUENCE [LARGE SCALE GENOMIC DNA]</scope>
</reference>
<dbReference type="InterPro" id="IPR013874">
    <property type="entry name" value="Cdc37_Hsp90-bd"/>
</dbReference>
<evidence type="ECO:0000256" key="4">
    <source>
        <dbReference type="ARBA" id="ARBA00023186"/>
    </source>
</evidence>
<dbReference type="InterPro" id="IPR038189">
    <property type="entry name" value="Cdc37_Hsp90-bd_sf"/>
</dbReference>
<accession>A0A1G4KLA2</accession>
<dbReference type="Pfam" id="PF03234">
    <property type="entry name" value="CDC37_N"/>
    <property type="match status" value="1"/>
</dbReference>
<keyword evidence="4" id="KW-0143">Chaperone</keyword>
<dbReference type="PANTHER" id="PTHR12800">
    <property type="entry name" value="CDC37-RELATED"/>
    <property type="match status" value="1"/>
</dbReference>
<dbReference type="InterPro" id="IPR013855">
    <property type="entry name" value="Cdc37_N_dom"/>
</dbReference>
<evidence type="ECO:0000259" key="7">
    <source>
        <dbReference type="SMART" id="SM01069"/>
    </source>
</evidence>
<dbReference type="Pfam" id="PF08564">
    <property type="entry name" value="CDC37_C"/>
    <property type="match status" value="1"/>
</dbReference>
<dbReference type="GO" id="GO:0005737">
    <property type="term" value="C:cytoplasm"/>
    <property type="evidence" value="ECO:0007669"/>
    <property type="project" value="UniProtKB-SubCell"/>
</dbReference>
<feature type="region of interest" description="Disordered" evidence="6">
    <location>
        <begin position="455"/>
        <end position="497"/>
    </location>
</feature>
<dbReference type="SMART" id="SM01070">
    <property type="entry name" value="CDC37_M"/>
    <property type="match status" value="1"/>
</dbReference>
<dbReference type="InterPro" id="IPR013873">
    <property type="entry name" value="Cdc37_C"/>
</dbReference>
<dbReference type="Pfam" id="PF08565">
    <property type="entry name" value="CDC37_M"/>
    <property type="match status" value="1"/>
</dbReference>
<evidence type="ECO:0000313" key="11">
    <source>
        <dbReference type="Proteomes" id="UP000189911"/>
    </source>
</evidence>